<dbReference type="AlphaFoldDB" id="A0A833QHK8"/>
<dbReference type="SUPFAM" id="SSF50249">
    <property type="entry name" value="Nucleic acid-binding proteins"/>
    <property type="match status" value="1"/>
</dbReference>
<dbReference type="PROSITE" id="PS51687">
    <property type="entry name" value="SAM_MT_RNA_M5U"/>
    <property type="match status" value="1"/>
</dbReference>
<dbReference type="SUPFAM" id="SSF53335">
    <property type="entry name" value="S-adenosyl-L-methionine-dependent methyltransferases"/>
    <property type="match status" value="1"/>
</dbReference>
<sequence length="552" mass="60831">MCTAAAMASLPQCGARRISARPLGWSIPIRCAFSSHSNLAVDIDADCATTTGADSSSASGQSKNPSFFPKKGQTLELVCESLGFKGKGICKAADTGFVLMCDRALPGERFLGRVSRKKSSYAEVKKLKTIVPHHDMVEAPCQYASNCGGCKTQNLSYQAQIKYKEQQVRDLIVHVGRFDHTDPDCADVIKPIVPCQEQYHYRNKMEFSFGADRWIPDVEEKGERSFALGLHAPGFFDKVLDVDKCLLQSEAANKVLAVVQENWKDSCFGLSPYNAHTHIGFLKHLMLRTGRNTSNGLPELMVNFVTSSYKPELLEPLVKKIATIPEVVSVMNNVNTSVGNTSVGEQEYTLYGKSSITEMLRGLSFQISANSFFQTNTKQADVLYGIIEECAGLRGDGSEIVLDLFCGTGTIGLTLAKRAGHVYGYEMVPQAILDARRNAEQNNIHNATFIQGDLNKINDSFGKEFPRPDVIISDPNRPGMHMKLIKYLLKVRAPRLVYVSCNPATCARDLDYLCHGVNEQDLSGCYQLKAVIPVDMFPNTPHIECVCLLELA</sequence>
<accession>A0A833QHK8</accession>
<evidence type="ECO:0000313" key="6">
    <source>
        <dbReference type="EMBL" id="KAF3326575.1"/>
    </source>
</evidence>
<evidence type="ECO:0000256" key="1">
    <source>
        <dbReference type="ARBA" id="ARBA00022603"/>
    </source>
</evidence>
<protein>
    <submittedName>
        <fullName evidence="6">tRNA (Uracil(54)-C(5))-methyltransferase</fullName>
    </submittedName>
</protein>
<keyword evidence="3 4" id="KW-0949">S-adenosyl-L-methionine</keyword>
<dbReference type="FunFam" id="2.40.50.1070:FF:000003">
    <property type="entry name" value="23S rRNA (Uracil-5-)-methyltransferase RumA"/>
    <property type="match status" value="1"/>
</dbReference>
<dbReference type="InterPro" id="IPR002792">
    <property type="entry name" value="TRAM_dom"/>
</dbReference>
<dbReference type="FunFam" id="3.40.50.150:FF:000009">
    <property type="entry name" value="23S rRNA (Uracil(1939)-C(5))-methyltransferase RlmD"/>
    <property type="match status" value="1"/>
</dbReference>
<evidence type="ECO:0000256" key="4">
    <source>
        <dbReference type="PROSITE-ProRule" id="PRU01024"/>
    </source>
</evidence>
<comment type="similarity">
    <text evidence="4">Belongs to the class I-like SAM-binding methyltransferase superfamily. RNA M5U methyltransferase family.</text>
</comment>
<keyword evidence="7" id="KW-1185">Reference proteome</keyword>
<evidence type="ECO:0000256" key="2">
    <source>
        <dbReference type="ARBA" id="ARBA00022679"/>
    </source>
</evidence>
<dbReference type="EMBL" id="SWLB01000018">
    <property type="protein sequence ID" value="KAF3326575.1"/>
    <property type="molecule type" value="Genomic_DNA"/>
</dbReference>
<dbReference type="Gene3D" id="3.40.50.150">
    <property type="entry name" value="Vaccinia Virus protein VP39"/>
    <property type="match status" value="1"/>
</dbReference>
<proteinExistence type="inferred from homology"/>
<dbReference type="NCBIfam" id="TIGR00479">
    <property type="entry name" value="rumA"/>
    <property type="match status" value="1"/>
</dbReference>
<dbReference type="OrthoDB" id="10250660at2759"/>
<gene>
    <name evidence="6" type="ORF">FCM35_KLT08205</name>
</gene>
<keyword evidence="2 4" id="KW-0808">Transferase</keyword>
<feature type="binding site" evidence="4">
    <location>
        <position position="374"/>
    </location>
    <ligand>
        <name>S-adenosyl-L-methionine</name>
        <dbReference type="ChEBI" id="CHEBI:59789"/>
    </ligand>
</feature>
<feature type="binding site" evidence="4">
    <location>
        <position position="474"/>
    </location>
    <ligand>
        <name>S-adenosyl-L-methionine</name>
        <dbReference type="ChEBI" id="CHEBI:59789"/>
    </ligand>
</feature>
<comment type="caution">
    <text evidence="6">The sequence shown here is derived from an EMBL/GenBank/DDBJ whole genome shotgun (WGS) entry which is preliminary data.</text>
</comment>
<name>A0A833QHK8_9POAL</name>
<dbReference type="GO" id="GO:0006396">
    <property type="term" value="P:RNA processing"/>
    <property type="evidence" value="ECO:0007669"/>
    <property type="project" value="InterPro"/>
</dbReference>
<dbReference type="GO" id="GO:0001510">
    <property type="term" value="P:RNA methylation"/>
    <property type="evidence" value="ECO:0007669"/>
    <property type="project" value="UniProtKB-ARBA"/>
</dbReference>
<dbReference type="PANTHER" id="PTHR11061">
    <property type="entry name" value="RNA M5U METHYLTRANSFERASE"/>
    <property type="match status" value="1"/>
</dbReference>
<evidence type="ECO:0000313" key="7">
    <source>
        <dbReference type="Proteomes" id="UP000623129"/>
    </source>
</evidence>
<feature type="active site" description="Nucleophile" evidence="4">
    <location>
        <position position="501"/>
    </location>
</feature>
<keyword evidence="1 4" id="KW-0489">Methyltransferase</keyword>
<dbReference type="InterPro" id="IPR010280">
    <property type="entry name" value="U5_MeTrfase_fam"/>
</dbReference>
<feature type="domain" description="TRAM" evidence="5">
    <location>
        <begin position="68"/>
        <end position="128"/>
    </location>
</feature>
<dbReference type="InterPro" id="IPR012340">
    <property type="entry name" value="NA-bd_OB-fold"/>
</dbReference>
<reference evidence="6" key="1">
    <citation type="submission" date="2020-01" db="EMBL/GenBank/DDBJ databases">
        <title>Genome sequence of Kobresia littledalei, the first chromosome-level genome in the family Cyperaceae.</title>
        <authorList>
            <person name="Qu G."/>
        </authorList>
    </citation>
    <scope>NUCLEOTIDE SEQUENCE</scope>
    <source>
        <strain evidence="6">C.B.Clarke</strain>
        <tissue evidence="6">Leaf</tissue>
    </source>
</reference>
<feature type="binding site" evidence="4">
    <location>
        <position position="426"/>
    </location>
    <ligand>
        <name>S-adenosyl-L-methionine</name>
        <dbReference type="ChEBI" id="CHEBI:59789"/>
    </ligand>
</feature>
<dbReference type="GO" id="GO:0008173">
    <property type="term" value="F:RNA methyltransferase activity"/>
    <property type="evidence" value="ECO:0007669"/>
    <property type="project" value="InterPro"/>
</dbReference>
<evidence type="ECO:0000256" key="3">
    <source>
        <dbReference type="ARBA" id="ARBA00022691"/>
    </source>
</evidence>
<evidence type="ECO:0000259" key="5">
    <source>
        <dbReference type="PROSITE" id="PS50926"/>
    </source>
</evidence>
<dbReference type="PROSITE" id="PS50926">
    <property type="entry name" value="TRAM"/>
    <property type="match status" value="1"/>
</dbReference>
<dbReference type="Gene3D" id="2.40.50.140">
    <property type="entry name" value="Nucleic acid-binding proteins"/>
    <property type="match status" value="1"/>
</dbReference>
<dbReference type="Proteomes" id="UP000623129">
    <property type="component" value="Unassembled WGS sequence"/>
</dbReference>
<dbReference type="CDD" id="cd02440">
    <property type="entry name" value="AdoMet_MTases"/>
    <property type="match status" value="1"/>
</dbReference>
<dbReference type="GO" id="GO:0008757">
    <property type="term" value="F:S-adenosylmethionine-dependent methyltransferase activity"/>
    <property type="evidence" value="ECO:0007669"/>
    <property type="project" value="UniProtKB-ARBA"/>
</dbReference>
<dbReference type="Pfam" id="PF05958">
    <property type="entry name" value="tRNA_U5-meth_tr"/>
    <property type="match status" value="1"/>
</dbReference>
<dbReference type="PANTHER" id="PTHR11061:SF30">
    <property type="entry name" value="TRNA (URACIL(54)-C(5))-METHYLTRANSFERASE"/>
    <property type="match status" value="1"/>
</dbReference>
<feature type="binding site" evidence="4">
    <location>
        <position position="405"/>
    </location>
    <ligand>
        <name>S-adenosyl-L-methionine</name>
        <dbReference type="ChEBI" id="CHEBI:59789"/>
    </ligand>
</feature>
<dbReference type="Gene3D" id="2.40.50.1070">
    <property type="match status" value="1"/>
</dbReference>
<dbReference type="InterPro" id="IPR029063">
    <property type="entry name" value="SAM-dependent_MTases_sf"/>
</dbReference>
<organism evidence="6 7">
    <name type="scientific">Carex littledalei</name>
    <dbReference type="NCBI Taxonomy" id="544730"/>
    <lineage>
        <taxon>Eukaryota</taxon>
        <taxon>Viridiplantae</taxon>
        <taxon>Streptophyta</taxon>
        <taxon>Embryophyta</taxon>
        <taxon>Tracheophyta</taxon>
        <taxon>Spermatophyta</taxon>
        <taxon>Magnoliopsida</taxon>
        <taxon>Liliopsida</taxon>
        <taxon>Poales</taxon>
        <taxon>Cyperaceae</taxon>
        <taxon>Cyperoideae</taxon>
        <taxon>Cariceae</taxon>
        <taxon>Carex</taxon>
        <taxon>Carex subgen. Euthyceras</taxon>
    </lineage>
</organism>
<dbReference type="FunFam" id="2.40.50.140:FF:000231">
    <property type="entry name" value="RNA methyltransferase family protein"/>
    <property type="match status" value="1"/>
</dbReference>